<dbReference type="Pfam" id="PF13743">
    <property type="entry name" value="Thioredoxin_5"/>
    <property type="match status" value="1"/>
</dbReference>
<evidence type="ECO:0000313" key="2">
    <source>
        <dbReference type="Proteomes" id="UP000010433"/>
    </source>
</evidence>
<dbReference type="PANTHER" id="PTHR13887">
    <property type="entry name" value="GLUTATHIONE S-TRANSFERASE KAPPA"/>
    <property type="match status" value="1"/>
</dbReference>
<dbReference type="InterPro" id="IPR036249">
    <property type="entry name" value="Thioredoxin-like_sf"/>
</dbReference>
<dbReference type="PATRIC" id="fig|1127699.3.peg.1087"/>
<dbReference type="Gene3D" id="3.40.30.10">
    <property type="entry name" value="Glutaredoxin"/>
    <property type="match status" value="1"/>
</dbReference>
<dbReference type="SUPFAM" id="SSF52833">
    <property type="entry name" value="Thioredoxin-like"/>
    <property type="match status" value="1"/>
</dbReference>
<dbReference type="EMBL" id="AMEP01000082">
    <property type="protein sequence ID" value="EKY00790.1"/>
    <property type="molecule type" value="Genomic_DNA"/>
</dbReference>
<dbReference type="OrthoDB" id="9813770at2"/>
<dbReference type="RefSeq" id="WP_009162392.1">
    <property type="nucleotide sequence ID" value="NZ_KB290994.1"/>
</dbReference>
<dbReference type="HOGENOM" id="CLU_069785_1_0_10"/>
<dbReference type="PANTHER" id="PTHR13887:SF54">
    <property type="entry name" value="DSBA FAMILY PROTEIN"/>
    <property type="match status" value="1"/>
</dbReference>
<proteinExistence type="predicted"/>
<evidence type="ECO:0000313" key="1">
    <source>
        <dbReference type="EMBL" id="EKY00790.1"/>
    </source>
</evidence>
<keyword evidence="2" id="KW-1185">Reference proteome</keyword>
<sequence>MSKLVITNVTDPVCPWCWGEEPFFRKLETHFPEQIEFRNIMGGLVEDMNKQKPADTAAQNYYDKENKDFIEHCLESAQKHGMPVRVEGFRLFSEAENSSFPLCMAYKAAQRADAAKADLYLYNLRAAVIAEARQAISEAEIISIADESGIDIANFLEPLNDGTAEKDFRQDVAEAIEMKVEVFPTFVFEYEGKRMPLKSYRDYNTMAAMIKAVSGGKLLPQAVAFNAEALFSLMERHPRLAAEEIKEAFDFASIEEMEVAVEPLLQTGELVKQDAGFSYFLKLPSKGMSCDLATGICK</sequence>
<gene>
    <name evidence="1" type="ORF">HMPREF9151_01177</name>
</gene>
<dbReference type="AlphaFoldDB" id="L1NC02"/>
<dbReference type="Proteomes" id="UP000010433">
    <property type="component" value="Unassembled WGS sequence"/>
</dbReference>
<reference evidence="1 2" key="1">
    <citation type="submission" date="2012-05" db="EMBL/GenBank/DDBJ databases">
        <authorList>
            <person name="Weinstock G."/>
            <person name="Sodergren E."/>
            <person name="Lobos E.A."/>
            <person name="Fulton L."/>
            <person name="Fulton R."/>
            <person name="Courtney L."/>
            <person name="Fronick C."/>
            <person name="O'Laughlin M."/>
            <person name="Godfrey J."/>
            <person name="Wilson R.M."/>
            <person name="Miner T."/>
            <person name="Farmer C."/>
            <person name="Delehaunty K."/>
            <person name="Cordes M."/>
            <person name="Minx P."/>
            <person name="Tomlinson C."/>
            <person name="Chen J."/>
            <person name="Wollam A."/>
            <person name="Pepin K.H."/>
            <person name="Bhonagiri V."/>
            <person name="Zhang X."/>
            <person name="Suruliraj S."/>
            <person name="Warren W."/>
            <person name="Mitreva M."/>
            <person name="Mardis E.R."/>
            <person name="Wilson R.K."/>
        </authorList>
    </citation>
    <scope>NUCLEOTIDE SEQUENCE [LARGE SCALE GENOMIC DNA]</scope>
    <source>
        <strain evidence="1 2">F0055</strain>
    </source>
</reference>
<accession>L1NC02</accession>
<name>L1NC02_9BACT</name>
<dbReference type="STRING" id="1127699.HMPREF9151_01177"/>
<evidence type="ECO:0008006" key="3">
    <source>
        <dbReference type="Google" id="ProtNLM"/>
    </source>
</evidence>
<organism evidence="1 2">
    <name type="scientific">Hoylesella saccharolytica F0055</name>
    <dbReference type="NCBI Taxonomy" id="1127699"/>
    <lineage>
        <taxon>Bacteria</taxon>
        <taxon>Pseudomonadati</taxon>
        <taxon>Bacteroidota</taxon>
        <taxon>Bacteroidia</taxon>
        <taxon>Bacteroidales</taxon>
        <taxon>Prevotellaceae</taxon>
        <taxon>Hoylesella</taxon>
    </lineage>
</organism>
<protein>
    <recommendedName>
        <fullName evidence="3">DsbA-like protein</fullName>
    </recommendedName>
</protein>
<comment type="caution">
    <text evidence="1">The sequence shown here is derived from an EMBL/GenBank/DDBJ whole genome shotgun (WGS) entry which is preliminary data.</text>
</comment>